<protein>
    <submittedName>
        <fullName evidence="1">Uncharacterized protein</fullName>
    </submittedName>
</protein>
<dbReference type="EMBL" id="CP051464">
    <property type="protein sequence ID" value="QJC98378.1"/>
    <property type="molecule type" value="Genomic_DNA"/>
</dbReference>
<keyword evidence="2" id="KW-1185">Reference proteome</keyword>
<dbReference type="RefSeq" id="WP_168749256.1">
    <property type="nucleotide sequence ID" value="NZ_CP051464.1"/>
</dbReference>
<reference evidence="1 2" key="1">
    <citation type="submission" date="2020-04" db="EMBL/GenBank/DDBJ databases">
        <title>Plant growth promoting and environmental Bacillus: genomic and epigenetic comparison.</title>
        <authorList>
            <person name="Reva O.N."/>
            <person name="Lutz S."/>
            <person name="Ahrens C.H."/>
        </authorList>
    </citation>
    <scope>NUCLEOTIDE SEQUENCE [LARGE SCALE GENOMIC DNA]</scope>
    <source>
        <strain evidence="1 2">UCMB5075</strain>
    </source>
</reference>
<organism evidence="1 2">
    <name type="scientific">Bacillus mojavensis</name>
    <dbReference type="NCBI Taxonomy" id="72360"/>
    <lineage>
        <taxon>Bacteria</taxon>
        <taxon>Bacillati</taxon>
        <taxon>Bacillota</taxon>
        <taxon>Bacilli</taxon>
        <taxon>Bacillales</taxon>
        <taxon>Bacillaceae</taxon>
        <taxon>Bacillus</taxon>
    </lineage>
</organism>
<accession>A0ABX6M3W2</accession>
<evidence type="ECO:0000313" key="1">
    <source>
        <dbReference type="EMBL" id="QJC98378.1"/>
    </source>
</evidence>
<evidence type="ECO:0000313" key="2">
    <source>
        <dbReference type="Proteomes" id="UP000501048"/>
    </source>
</evidence>
<sequence>MNNPLFKELIIVQNDYLSLLKKLDKFPQNEISLAMIDSINVFWYENRNIVNLVFEYLFRGRDTYCFSAATIFDIDDKDQNSFFLMGDYHVFDDPLPSYLNTLIGVTDEVYLKNMKRIISDTIKDNIRIIDEIKSDLIILPLRYTSVILNQHYNDLDQLAENIFCNFFTSITNIKEYKYKVVTTGDLIEHLDHQNSASILLFDGDNPTETWEYRIQKYREENDYFDMDSLSSGEMFFLAVFGNIRQALALIDIARNFEVIPFIRSFIPLHYYILLSSVLEHNSNPELRCNQVKYSLWKTKVSYFLYQEFRKRKINFCLGELNQKASYTGFESKVFADLEGSDDKQEISTIRLVVNKYLDEIEKS</sequence>
<name>A0ABX6M3W2_BACMO</name>
<dbReference type="GeneID" id="76984699"/>
<gene>
    <name evidence="1" type="ORF">HC660_39310</name>
</gene>
<dbReference type="Proteomes" id="UP000501048">
    <property type="component" value="Chromosome"/>
</dbReference>
<proteinExistence type="predicted"/>